<keyword evidence="6" id="KW-0675">Receptor</keyword>
<organism evidence="9 10">
    <name type="scientific">Lucilia cuprina</name>
    <name type="common">Green bottle fly</name>
    <name type="synonym">Australian sheep blowfly</name>
    <dbReference type="NCBI Taxonomy" id="7375"/>
    <lineage>
        <taxon>Eukaryota</taxon>
        <taxon>Metazoa</taxon>
        <taxon>Ecdysozoa</taxon>
        <taxon>Arthropoda</taxon>
        <taxon>Hexapoda</taxon>
        <taxon>Insecta</taxon>
        <taxon>Pterygota</taxon>
        <taxon>Neoptera</taxon>
        <taxon>Endopterygota</taxon>
        <taxon>Diptera</taxon>
        <taxon>Brachycera</taxon>
        <taxon>Muscomorpha</taxon>
        <taxon>Oestroidea</taxon>
        <taxon>Calliphoridae</taxon>
        <taxon>Luciliinae</taxon>
        <taxon>Lucilia</taxon>
    </lineage>
</organism>
<dbReference type="PANTHER" id="PTHR42643:SF41">
    <property type="entry name" value="IONOTROPIC RECEPTOR 20A-RELATED"/>
    <property type="match status" value="1"/>
</dbReference>
<evidence type="ECO:0000256" key="3">
    <source>
        <dbReference type="ARBA" id="ARBA00022692"/>
    </source>
</evidence>
<dbReference type="GO" id="GO:0005886">
    <property type="term" value="C:plasma membrane"/>
    <property type="evidence" value="ECO:0007669"/>
    <property type="project" value="UniProtKB-SubCell"/>
</dbReference>
<dbReference type="STRING" id="7375.A0A0L0C2R2"/>
<dbReference type="OMA" id="FNIHTED"/>
<feature type="transmembrane region" description="Helical" evidence="8">
    <location>
        <begin position="175"/>
        <end position="197"/>
    </location>
</feature>
<keyword evidence="4 8" id="KW-1133">Transmembrane helix</keyword>
<dbReference type="InterPro" id="IPR052192">
    <property type="entry name" value="Insect_Ionotropic_Sensory_Rcpt"/>
</dbReference>
<dbReference type="OrthoDB" id="8044407at2759"/>
<evidence type="ECO:0000313" key="10">
    <source>
        <dbReference type="Proteomes" id="UP000037069"/>
    </source>
</evidence>
<protein>
    <recommendedName>
        <fullName evidence="11">Ionotropic glutamate receptor C-terminal domain-containing protein</fullName>
    </recommendedName>
</protein>
<feature type="transmembrane region" description="Helical" evidence="8">
    <location>
        <begin position="359"/>
        <end position="376"/>
    </location>
</feature>
<comment type="caution">
    <text evidence="9">The sequence shown here is derived from an EMBL/GenBank/DDBJ whole genome shotgun (WGS) entry which is preliminary data.</text>
</comment>
<accession>A0A0L0C2R2</accession>
<proteinExistence type="predicted"/>
<evidence type="ECO:0008006" key="11">
    <source>
        <dbReference type="Google" id="ProtNLM"/>
    </source>
</evidence>
<evidence type="ECO:0000313" key="9">
    <source>
        <dbReference type="EMBL" id="KNC26615.1"/>
    </source>
</evidence>
<keyword evidence="10" id="KW-1185">Reference proteome</keyword>
<evidence type="ECO:0000256" key="4">
    <source>
        <dbReference type="ARBA" id="ARBA00022989"/>
    </source>
</evidence>
<evidence type="ECO:0000256" key="5">
    <source>
        <dbReference type="ARBA" id="ARBA00023136"/>
    </source>
</evidence>
<dbReference type="PANTHER" id="PTHR42643">
    <property type="entry name" value="IONOTROPIC RECEPTOR 20A-RELATED"/>
    <property type="match status" value="1"/>
</dbReference>
<evidence type="ECO:0000256" key="1">
    <source>
        <dbReference type="ARBA" id="ARBA00004651"/>
    </source>
</evidence>
<dbReference type="AlphaFoldDB" id="A0A0L0C2R2"/>
<keyword evidence="2" id="KW-1003">Cell membrane</keyword>
<evidence type="ECO:0000256" key="7">
    <source>
        <dbReference type="ARBA" id="ARBA00023180"/>
    </source>
</evidence>
<dbReference type="Proteomes" id="UP000037069">
    <property type="component" value="Unassembled WGS sequence"/>
</dbReference>
<gene>
    <name evidence="9" type="ORF">FF38_10034</name>
</gene>
<evidence type="ECO:0000256" key="2">
    <source>
        <dbReference type="ARBA" id="ARBA00022475"/>
    </source>
</evidence>
<name>A0A0L0C2R2_LUCCU</name>
<feature type="transmembrane region" description="Helical" evidence="8">
    <location>
        <begin position="118"/>
        <end position="137"/>
    </location>
</feature>
<keyword evidence="5 8" id="KW-0472">Membrane</keyword>
<sequence>MDILRSPYQEEIPKVYKYQTFKGTEILVGPYAKVIESFATYMNYTLELVEENNIKMSDIQKKMEMNFYNISLHTATYESCFAQINFSYPLEFSDTCVMVPAKDELPRYWYIVWPFGRYIWSFMFISVFYVAYVMTYLKHPTHSYGSNLLYSMSLVMYCSNASFRFNNIPLRLQLFYTLVIIMGFIMSSYYCSFLTMYNMRPVFQSYIKTIDDALEANIQILISSNILEDLRNNIYVNLTLISKLLKETAPSNISEKIKQKNRSFAYVVTQTQWIFMSQLQEHLIQPIYQLSDICFGKVFSTYPIQFNAKFLNSLDMFILYIAQSGLWKLWEEEAFILALSNESFELLEDEYPIDPLNLYYFRVAWIILAIVLINLMETVVARGGGGGGGGGRGGGGFGGGGRGGGFGGGRGGGFGGGRGGGFGGGRGGGRGFGYGGGRGYGFIVTSFL</sequence>
<evidence type="ECO:0000256" key="6">
    <source>
        <dbReference type="ARBA" id="ARBA00023170"/>
    </source>
</evidence>
<keyword evidence="3 8" id="KW-0812">Transmembrane</keyword>
<reference evidence="9 10" key="1">
    <citation type="journal article" date="2015" name="Nat. Commun.">
        <title>Lucilia cuprina genome unlocks parasitic fly biology to underpin future interventions.</title>
        <authorList>
            <person name="Anstead C.A."/>
            <person name="Korhonen P.K."/>
            <person name="Young N.D."/>
            <person name="Hall R.S."/>
            <person name="Jex A.R."/>
            <person name="Murali S.C."/>
            <person name="Hughes D.S."/>
            <person name="Lee S.F."/>
            <person name="Perry T."/>
            <person name="Stroehlein A.J."/>
            <person name="Ansell B.R."/>
            <person name="Breugelmans B."/>
            <person name="Hofmann A."/>
            <person name="Qu J."/>
            <person name="Dugan S."/>
            <person name="Lee S.L."/>
            <person name="Chao H."/>
            <person name="Dinh H."/>
            <person name="Han Y."/>
            <person name="Doddapaneni H.V."/>
            <person name="Worley K.C."/>
            <person name="Muzny D.M."/>
            <person name="Ioannidis P."/>
            <person name="Waterhouse R.M."/>
            <person name="Zdobnov E.M."/>
            <person name="James P.J."/>
            <person name="Bagnall N.H."/>
            <person name="Kotze A.C."/>
            <person name="Gibbs R.A."/>
            <person name="Richards S."/>
            <person name="Batterham P."/>
            <person name="Gasser R.B."/>
        </authorList>
    </citation>
    <scope>NUCLEOTIDE SEQUENCE [LARGE SCALE GENOMIC DNA]</scope>
    <source>
        <strain evidence="9 10">LS</strain>
        <tissue evidence="9">Full body</tissue>
    </source>
</reference>
<dbReference type="EMBL" id="JRES01000975">
    <property type="protein sequence ID" value="KNC26615.1"/>
    <property type="molecule type" value="Genomic_DNA"/>
</dbReference>
<evidence type="ECO:0000256" key="8">
    <source>
        <dbReference type="SAM" id="Phobius"/>
    </source>
</evidence>
<keyword evidence="7" id="KW-0325">Glycoprotein</keyword>
<comment type="subcellular location">
    <subcellularLocation>
        <location evidence="1">Cell membrane</location>
        <topology evidence="1">Multi-pass membrane protein</topology>
    </subcellularLocation>
</comment>